<feature type="active site" evidence="3">
    <location>
        <position position="312"/>
    </location>
</feature>
<evidence type="ECO:0000259" key="5">
    <source>
        <dbReference type="Pfam" id="PF00171"/>
    </source>
</evidence>
<dbReference type="SUPFAM" id="SSF53720">
    <property type="entry name" value="ALDH-like"/>
    <property type="match status" value="1"/>
</dbReference>
<evidence type="ECO:0000313" key="7">
    <source>
        <dbReference type="Proteomes" id="UP000183561"/>
    </source>
</evidence>
<dbReference type="InterPro" id="IPR016161">
    <property type="entry name" value="Ald_DH/histidinol_DH"/>
</dbReference>
<evidence type="ECO:0000256" key="3">
    <source>
        <dbReference type="PROSITE-ProRule" id="PRU10007"/>
    </source>
</evidence>
<proteinExistence type="inferred from homology"/>
<dbReference type="Gene3D" id="3.40.605.10">
    <property type="entry name" value="Aldehyde Dehydrogenase, Chain A, domain 1"/>
    <property type="match status" value="1"/>
</dbReference>
<evidence type="ECO:0000256" key="4">
    <source>
        <dbReference type="RuleBase" id="RU003345"/>
    </source>
</evidence>
<dbReference type="PROSITE" id="PS00070">
    <property type="entry name" value="ALDEHYDE_DEHYDR_CYS"/>
    <property type="match status" value="1"/>
</dbReference>
<dbReference type="InterPro" id="IPR029510">
    <property type="entry name" value="Ald_DH_CS_GLU"/>
</dbReference>
<dbReference type="AlphaFoldDB" id="A0A1H4WYH3"/>
<organism evidence="6 7">
    <name type="scientific">Rhodococcus koreensis</name>
    <dbReference type="NCBI Taxonomy" id="99653"/>
    <lineage>
        <taxon>Bacteria</taxon>
        <taxon>Bacillati</taxon>
        <taxon>Actinomycetota</taxon>
        <taxon>Actinomycetes</taxon>
        <taxon>Mycobacteriales</taxon>
        <taxon>Nocardiaceae</taxon>
        <taxon>Rhodococcus</taxon>
    </lineage>
</organism>
<dbReference type="InterPro" id="IPR016163">
    <property type="entry name" value="Ald_DH_C"/>
</dbReference>
<dbReference type="InterPro" id="IPR016162">
    <property type="entry name" value="Ald_DH_N"/>
</dbReference>
<dbReference type="InterPro" id="IPR016160">
    <property type="entry name" value="Ald_DH_CS_CYS"/>
</dbReference>
<keyword evidence="2 4" id="KW-0560">Oxidoreductase</keyword>
<comment type="similarity">
    <text evidence="1 4">Belongs to the aldehyde dehydrogenase family.</text>
</comment>
<feature type="domain" description="Aldehyde dehydrogenase" evidence="5">
    <location>
        <begin position="74"/>
        <end position="538"/>
    </location>
</feature>
<accession>A0A1H4WYH3</accession>
<dbReference type="FunFam" id="3.40.605.10:FF:000007">
    <property type="entry name" value="NAD/NADP-dependent betaine aldehyde dehydrogenase"/>
    <property type="match status" value="1"/>
</dbReference>
<sequence length="543" mass="58039">MVRQAIRRQGSLRILTPEQVTASTKPAAGPADHDCFGLLPRREEENELLTQDETSLTVPAFIQGSKKNLIGGKWVDATSGRQIDTVNPATGQVLCRIAGGDATDIDLAVSAARRAFEGEWSRWTPHQRRKLILKIHDVILDNFDELAMIETLDMGAPLKRTTGLAEWTSQVLQFFASQCDAATVATPPNSLPGDFLTLKSLAPVGVVGGIIPWNGPLIGLWWIFGPALATGCTAVLKPAEDASLSVLRVAELMMEAGVPEGVINVVTGYGADAGQALAEHRDVDRIAFTGSIGTAQTIVRASAVNLKRLQLELGGKSPDIVFADADLDKAVPGAAMGVFTNSGQVCVAGTRIFVQRSIHDEFVERMQEFTKTIRVGDGLDPNTQLGLLISERQLDRVMHYIDVGGGEGAHLASGGKRLGGELASGFFVEPTVFSGASNDMTIAREEIFGPVASVIPFDDMDDALRLANDTPFGLAGGVWTRSLSTAHKVSQNIKAGTIWVNCYGVLDPAIGFGGTKMSGYGWKGAKEHVEGYLYPKAVYINLD</sequence>
<dbReference type="GO" id="GO:0016620">
    <property type="term" value="F:oxidoreductase activity, acting on the aldehyde or oxo group of donors, NAD or NADP as acceptor"/>
    <property type="evidence" value="ECO:0007669"/>
    <property type="project" value="InterPro"/>
</dbReference>
<protein>
    <submittedName>
        <fullName evidence="6">Aldehyde dehydrogenase (NAD+)</fullName>
    </submittedName>
</protein>
<evidence type="ECO:0000313" key="6">
    <source>
        <dbReference type="EMBL" id="SEC98070.1"/>
    </source>
</evidence>
<evidence type="ECO:0000256" key="1">
    <source>
        <dbReference type="ARBA" id="ARBA00009986"/>
    </source>
</evidence>
<dbReference type="Pfam" id="PF00171">
    <property type="entry name" value="Aldedh"/>
    <property type="match status" value="1"/>
</dbReference>
<dbReference type="EMBL" id="FNSV01000005">
    <property type="protein sequence ID" value="SEC98070.1"/>
    <property type="molecule type" value="Genomic_DNA"/>
</dbReference>
<gene>
    <name evidence="6" type="ORF">SAMN04490239_6248</name>
</gene>
<dbReference type="FunFam" id="3.40.309.10:FF:000012">
    <property type="entry name" value="Betaine aldehyde dehydrogenase"/>
    <property type="match status" value="1"/>
</dbReference>
<dbReference type="Proteomes" id="UP000183561">
    <property type="component" value="Unassembled WGS sequence"/>
</dbReference>
<name>A0A1H4WYH3_9NOCA</name>
<dbReference type="InterPro" id="IPR015590">
    <property type="entry name" value="Aldehyde_DH_dom"/>
</dbReference>
<keyword evidence="7" id="KW-1185">Reference proteome</keyword>
<reference evidence="7" key="1">
    <citation type="submission" date="2016-10" db="EMBL/GenBank/DDBJ databases">
        <authorList>
            <person name="Varghese N."/>
            <person name="Submissions S."/>
        </authorList>
    </citation>
    <scope>NUCLEOTIDE SEQUENCE [LARGE SCALE GENOMIC DNA]</scope>
    <source>
        <strain evidence="7">DSM 44498</strain>
    </source>
</reference>
<evidence type="ECO:0000256" key="2">
    <source>
        <dbReference type="ARBA" id="ARBA00023002"/>
    </source>
</evidence>
<dbReference type="PANTHER" id="PTHR11699">
    <property type="entry name" value="ALDEHYDE DEHYDROGENASE-RELATED"/>
    <property type="match status" value="1"/>
</dbReference>
<dbReference type="RefSeq" id="WP_244163704.1">
    <property type="nucleotide sequence ID" value="NZ_FNSV01000005.1"/>
</dbReference>
<dbReference type="Gene3D" id="3.40.309.10">
    <property type="entry name" value="Aldehyde Dehydrogenase, Chain A, domain 2"/>
    <property type="match status" value="1"/>
</dbReference>
<dbReference type="PROSITE" id="PS00687">
    <property type="entry name" value="ALDEHYDE_DEHYDR_GLU"/>
    <property type="match status" value="1"/>
</dbReference>